<gene>
    <name evidence="2" type="ORF">AVDCRST_MAG79-170</name>
</gene>
<feature type="region of interest" description="Disordered" evidence="1">
    <location>
        <begin position="76"/>
        <end position="104"/>
    </location>
</feature>
<evidence type="ECO:0000313" key="2">
    <source>
        <dbReference type="EMBL" id="CAA9520493.1"/>
    </source>
</evidence>
<dbReference type="AlphaFoldDB" id="A0A6J4TDE1"/>
<feature type="non-terminal residue" evidence="2">
    <location>
        <position position="1"/>
    </location>
</feature>
<sequence length="104" mass="11238">VGRAGHVAAARLLRPPRSDGRLRPRLPRAGRARTPGARLPDRRRVARRRRGRVRLGRLLRRTGLLGGARGGLLRLTGARGDGPAARRLPAGEGDAPDAAARRRL</sequence>
<accession>A0A6J4TDE1</accession>
<dbReference type="EMBL" id="CADCWC010000030">
    <property type="protein sequence ID" value="CAA9520493.1"/>
    <property type="molecule type" value="Genomic_DNA"/>
</dbReference>
<feature type="region of interest" description="Disordered" evidence="1">
    <location>
        <begin position="1"/>
        <end position="48"/>
    </location>
</feature>
<evidence type="ECO:0000256" key="1">
    <source>
        <dbReference type="SAM" id="MobiDB-lite"/>
    </source>
</evidence>
<proteinExistence type="predicted"/>
<organism evidence="2">
    <name type="scientific">uncultured Thermoleophilia bacterium</name>
    <dbReference type="NCBI Taxonomy" id="1497501"/>
    <lineage>
        <taxon>Bacteria</taxon>
        <taxon>Bacillati</taxon>
        <taxon>Actinomycetota</taxon>
        <taxon>Thermoleophilia</taxon>
        <taxon>environmental samples</taxon>
    </lineage>
</organism>
<reference evidence="2" key="1">
    <citation type="submission" date="2020-02" db="EMBL/GenBank/DDBJ databases">
        <authorList>
            <person name="Meier V. D."/>
        </authorList>
    </citation>
    <scope>NUCLEOTIDE SEQUENCE</scope>
    <source>
        <strain evidence="2">AVDCRST_MAG79</strain>
    </source>
</reference>
<protein>
    <submittedName>
        <fullName evidence="2">Uncharacterized protein</fullName>
    </submittedName>
</protein>
<feature type="non-terminal residue" evidence="2">
    <location>
        <position position="104"/>
    </location>
</feature>
<name>A0A6J4TDE1_9ACTN</name>